<evidence type="ECO:0000313" key="3">
    <source>
        <dbReference type="EMBL" id="KAK7482164.1"/>
    </source>
</evidence>
<evidence type="ECO:0000256" key="1">
    <source>
        <dbReference type="SAM" id="MobiDB-lite"/>
    </source>
</evidence>
<protein>
    <submittedName>
        <fullName evidence="3">Uncharacterized protein</fullName>
    </submittedName>
</protein>
<keyword evidence="2" id="KW-0472">Membrane</keyword>
<dbReference type="EMBL" id="JACVVK020000250">
    <property type="protein sequence ID" value="KAK7482164.1"/>
    <property type="molecule type" value="Genomic_DNA"/>
</dbReference>
<keyword evidence="2" id="KW-1133">Transmembrane helix</keyword>
<evidence type="ECO:0000313" key="4">
    <source>
        <dbReference type="Proteomes" id="UP001519460"/>
    </source>
</evidence>
<comment type="caution">
    <text evidence="3">The sequence shown here is derived from an EMBL/GenBank/DDBJ whole genome shotgun (WGS) entry which is preliminary data.</text>
</comment>
<gene>
    <name evidence="3" type="ORF">BaRGS_00026629</name>
</gene>
<dbReference type="Proteomes" id="UP001519460">
    <property type="component" value="Unassembled WGS sequence"/>
</dbReference>
<accession>A0ABD0K4H3</accession>
<keyword evidence="2" id="KW-0812">Transmembrane</keyword>
<organism evidence="3 4">
    <name type="scientific">Batillaria attramentaria</name>
    <dbReference type="NCBI Taxonomy" id="370345"/>
    <lineage>
        <taxon>Eukaryota</taxon>
        <taxon>Metazoa</taxon>
        <taxon>Spiralia</taxon>
        <taxon>Lophotrochozoa</taxon>
        <taxon>Mollusca</taxon>
        <taxon>Gastropoda</taxon>
        <taxon>Caenogastropoda</taxon>
        <taxon>Sorbeoconcha</taxon>
        <taxon>Cerithioidea</taxon>
        <taxon>Batillariidae</taxon>
        <taxon>Batillaria</taxon>
    </lineage>
</organism>
<reference evidence="3 4" key="1">
    <citation type="journal article" date="2023" name="Sci. Data">
        <title>Genome assembly of the Korean intertidal mud-creeper Batillaria attramentaria.</title>
        <authorList>
            <person name="Patra A.K."/>
            <person name="Ho P.T."/>
            <person name="Jun S."/>
            <person name="Lee S.J."/>
            <person name="Kim Y."/>
            <person name="Won Y.J."/>
        </authorList>
    </citation>
    <scope>NUCLEOTIDE SEQUENCE [LARGE SCALE GENOMIC DNA]</scope>
    <source>
        <strain evidence="3">Wonlab-2016</strain>
    </source>
</reference>
<evidence type="ECO:0000256" key="2">
    <source>
        <dbReference type="SAM" id="Phobius"/>
    </source>
</evidence>
<feature type="transmembrane region" description="Helical" evidence="2">
    <location>
        <begin position="7"/>
        <end position="24"/>
    </location>
</feature>
<dbReference type="Gene3D" id="3.40.50.11350">
    <property type="match status" value="1"/>
</dbReference>
<sequence length="442" mass="49786">MQRLAKSLLIVTGLSCFVYVTLLWKQVDLTSFFAGKGGVKFWNKHVAMEKALQSEGRELQNDVIVSKPLRVTPRPKNQNSTDSKRPLLKNQTASVKKTAVKKAGTKKPKPVLDKIVPGKNVTITSRNMTSVTKKYVIFVCDSKRSCGGWGDRQRGLVSVYLLACVTGRTFGVIMTKPCDVANFYIPNDVNWVIPQEELRGKSNVSIDDVDSRSKITSRLATMDFNQEYPADVVYIRTNGEYSLGLKQSKNLYAPKLPKWAKSSRAVTFRNAWDILMKPSPTLQQSLDRFLTKVNYTHRRHPFVCAHVRVGRSSTFKTDSAVRTKLSDMPVLWNFLEPYVKNGSHLFLATDSHEVRNMTRARFGDVVHDTGGKIVHVDKQARAPGACEGFQAALLDQLVLSKCDVLVTSHSVFSHRASLMRGRDENLFTFIKGKVSKIRMNRR</sequence>
<proteinExistence type="predicted"/>
<name>A0ABD0K4H3_9CAEN</name>
<keyword evidence="4" id="KW-1185">Reference proteome</keyword>
<dbReference type="AlphaFoldDB" id="A0ABD0K4H3"/>
<feature type="region of interest" description="Disordered" evidence="1">
    <location>
        <begin position="68"/>
        <end position="106"/>
    </location>
</feature>